<name>A0ABU5QW15_9PSEU</name>
<comment type="similarity">
    <text evidence="2">Belongs to the DoxX family.</text>
</comment>
<dbReference type="RefSeq" id="WP_323322608.1">
    <property type="nucleotide sequence ID" value="NZ_JAYFSI010000001.1"/>
</dbReference>
<reference evidence="8 9" key="1">
    <citation type="submission" date="2023-12" db="EMBL/GenBank/DDBJ databases">
        <title>Amycolatopsis sp. V23-08.</title>
        <authorList>
            <person name="Somphong A."/>
        </authorList>
    </citation>
    <scope>NUCLEOTIDE SEQUENCE [LARGE SCALE GENOMIC DNA]</scope>
    <source>
        <strain evidence="8 9">V23-08</strain>
    </source>
</reference>
<evidence type="ECO:0000256" key="3">
    <source>
        <dbReference type="ARBA" id="ARBA00022475"/>
    </source>
</evidence>
<dbReference type="Proteomes" id="UP001304298">
    <property type="component" value="Unassembled WGS sequence"/>
</dbReference>
<feature type="transmembrane region" description="Helical" evidence="7">
    <location>
        <begin position="28"/>
        <end position="49"/>
    </location>
</feature>
<evidence type="ECO:0000256" key="4">
    <source>
        <dbReference type="ARBA" id="ARBA00022692"/>
    </source>
</evidence>
<keyword evidence="9" id="KW-1185">Reference proteome</keyword>
<comment type="subcellular location">
    <subcellularLocation>
        <location evidence="1">Cell membrane</location>
        <topology evidence="1">Multi-pass membrane protein</topology>
    </subcellularLocation>
</comment>
<keyword evidence="5 7" id="KW-1133">Transmembrane helix</keyword>
<evidence type="ECO:0000256" key="6">
    <source>
        <dbReference type="ARBA" id="ARBA00023136"/>
    </source>
</evidence>
<feature type="transmembrane region" description="Helical" evidence="7">
    <location>
        <begin position="125"/>
        <end position="147"/>
    </location>
</feature>
<evidence type="ECO:0000256" key="1">
    <source>
        <dbReference type="ARBA" id="ARBA00004651"/>
    </source>
</evidence>
<dbReference type="InterPro" id="IPR032808">
    <property type="entry name" value="DoxX"/>
</dbReference>
<gene>
    <name evidence="8" type="ORF">VA596_01000</name>
</gene>
<evidence type="ECO:0000256" key="5">
    <source>
        <dbReference type="ARBA" id="ARBA00022989"/>
    </source>
</evidence>
<feature type="transmembrane region" description="Helical" evidence="7">
    <location>
        <begin position="69"/>
        <end position="87"/>
    </location>
</feature>
<dbReference type="PANTHER" id="PTHR33452">
    <property type="entry name" value="OXIDOREDUCTASE CATD-RELATED"/>
    <property type="match status" value="1"/>
</dbReference>
<sequence>MSTIATVTTTTPSRTAAPRTRFSPLTSAVISASRIVISFLFGFHGLQGFGYFGGIDGQGGGVPFGSFPGWWGSVFELAGAVLLLVGLASRPAALLLSGVMAYAYFTVHAPMGLLPLQNMGEPAAVYAWVFLLFAVVGPGTFALDTLVKRRR</sequence>
<evidence type="ECO:0000313" key="8">
    <source>
        <dbReference type="EMBL" id="MEA5358097.1"/>
    </source>
</evidence>
<dbReference type="InterPro" id="IPR051907">
    <property type="entry name" value="DoxX-like_oxidoreductase"/>
</dbReference>
<accession>A0ABU5QW15</accession>
<proteinExistence type="inferred from homology"/>
<dbReference type="Pfam" id="PF07681">
    <property type="entry name" value="DoxX"/>
    <property type="match status" value="1"/>
</dbReference>
<keyword evidence="4 7" id="KW-0812">Transmembrane</keyword>
<comment type="caution">
    <text evidence="8">The sequence shown here is derived from an EMBL/GenBank/DDBJ whole genome shotgun (WGS) entry which is preliminary data.</text>
</comment>
<keyword evidence="3" id="KW-1003">Cell membrane</keyword>
<protein>
    <submittedName>
        <fullName evidence="8">DoxX family protein</fullName>
    </submittedName>
</protein>
<keyword evidence="6 7" id="KW-0472">Membrane</keyword>
<feature type="transmembrane region" description="Helical" evidence="7">
    <location>
        <begin position="94"/>
        <end position="113"/>
    </location>
</feature>
<evidence type="ECO:0000256" key="7">
    <source>
        <dbReference type="SAM" id="Phobius"/>
    </source>
</evidence>
<dbReference type="PANTHER" id="PTHR33452:SF4">
    <property type="entry name" value="BLL4328 PROTEIN"/>
    <property type="match status" value="1"/>
</dbReference>
<organism evidence="8 9">
    <name type="scientific">Amycolatopsis heterodermiae</name>
    <dbReference type="NCBI Taxonomy" id="3110235"/>
    <lineage>
        <taxon>Bacteria</taxon>
        <taxon>Bacillati</taxon>
        <taxon>Actinomycetota</taxon>
        <taxon>Actinomycetes</taxon>
        <taxon>Pseudonocardiales</taxon>
        <taxon>Pseudonocardiaceae</taxon>
        <taxon>Amycolatopsis</taxon>
    </lineage>
</organism>
<evidence type="ECO:0000313" key="9">
    <source>
        <dbReference type="Proteomes" id="UP001304298"/>
    </source>
</evidence>
<dbReference type="EMBL" id="JAYFSI010000001">
    <property type="protein sequence ID" value="MEA5358097.1"/>
    <property type="molecule type" value="Genomic_DNA"/>
</dbReference>
<evidence type="ECO:0000256" key="2">
    <source>
        <dbReference type="ARBA" id="ARBA00006679"/>
    </source>
</evidence>